<dbReference type="AlphaFoldDB" id="A0A9X7J3V8"/>
<keyword evidence="3" id="KW-1185">Reference proteome</keyword>
<accession>A0A9X7J3V8</accession>
<dbReference type="Proteomes" id="UP000239430">
    <property type="component" value="Unassembled WGS sequence"/>
</dbReference>
<feature type="domain" description="Putative Se/S carrier protein-like" evidence="1">
    <location>
        <begin position="7"/>
        <end position="70"/>
    </location>
</feature>
<proteinExistence type="predicted"/>
<dbReference type="InterPro" id="IPR021778">
    <property type="entry name" value="Se/S_carrier-like"/>
</dbReference>
<name>A0A9X7J3V8_9FIRM</name>
<dbReference type="RefSeq" id="WP_083476434.1">
    <property type="nucleotide sequence ID" value="NZ_PVXL01000044.1"/>
</dbReference>
<dbReference type="EMBL" id="PVXL01000044">
    <property type="protein sequence ID" value="PRR72823.1"/>
    <property type="molecule type" value="Genomic_DNA"/>
</dbReference>
<protein>
    <recommendedName>
        <fullName evidence="1">Putative Se/S carrier protein-like domain-containing protein</fullName>
    </recommendedName>
</protein>
<organism evidence="2 3">
    <name type="scientific">Neomoorella stamsii</name>
    <dbReference type="NCBI Taxonomy" id="1266720"/>
    <lineage>
        <taxon>Bacteria</taxon>
        <taxon>Bacillati</taxon>
        <taxon>Bacillota</taxon>
        <taxon>Clostridia</taxon>
        <taxon>Neomoorellales</taxon>
        <taxon>Neomoorellaceae</taxon>
        <taxon>Neomoorella</taxon>
    </lineage>
</organism>
<comment type="caution">
    <text evidence="2">The sequence shown here is derived from an EMBL/GenBank/DDBJ whole genome shotgun (WGS) entry which is preliminary data.</text>
</comment>
<evidence type="ECO:0000313" key="3">
    <source>
        <dbReference type="Proteomes" id="UP000239430"/>
    </source>
</evidence>
<dbReference type="Pfam" id="PF11823">
    <property type="entry name" value="Se_S_carrier"/>
    <property type="match status" value="1"/>
</dbReference>
<evidence type="ECO:0000313" key="2">
    <source>
        <dbReference type="EMBL" id="PRR72823.1"/>
    </source>
</evidence>
<sequence length="102" mass="11222">MPDELVLLTFPSTHYALKAEKTVQGAGLQGRLIPMPRELSSLCGLALELEPEISVHALALLQAAGVRLEKKVKVLKDRGCIRVIEAIEKYEADDLREAGEKE</sequence>
<gene>
    <name evidence="2" type="ORF">MOST_17170</name>
</gene>
<evidence type="ECO:0000259" key="1">
    <source>
        <dbReference type="Pfam" id="PF11823"/>
    </source>
</evidence>
<reference evidence="2 3" key="1">
    <citation type="submission" date="2018-03" db="EMBL/GenBank/DDBJ databases">
        <title>Genome sequence of Moorella stamsii DSM 26217.</title>
        <authorList>
            <person name="Poehlein A."/>
            <person name="Daniel R."/>
        </authorList>
    </citation>
    <scope>NUCLEOTIDE SEQUENCE [LARGE SCALE GENOMIC DNA]</scope>
    <source>
        <strain evidence="3">DSM 26217</strain>
    </source>
</reference>